<evidence type="ECO:0000256" key="1">
    <source>
        <dbReference type="SAM" id="MobiDB-lite"/>
    </source>
</evidence>
<dbReference type="Proteomes" id="UP001420932">
    <property type="component" value="Unassembled WGS sequence"/>
</dbReference>
<organism evidence="2 3">
    <name type="scientific">Stephania yunnanensis</name>
    <dbReference type="NCBI Taxonomy" id="152371"/>
    <lineage>
        <taxon>Eukaryota</taxon>
        <taxon>Viridiplantae</taxon>
        <taxon>Streptophyta</taxon>
        <taxon>Embryophyta</taxon>
        <taxon>Tracheophyta</taxon>
        <taxon>Spermatophyta</taxon>
        <taxon>Magnoliopsida</taxon>
        <taxon>Ranunculales</taxon>
        <taxon>Menispermaceae</taxon>
        <taxon>Menispermoideae</taxon>
        <taxon>Cissampelideae</taxon>
        <taxon>Stephania</taxon>
    </lineage>
</organism>
<gene>
    <name evidence="2" type="ORF">Syun_020215</name>
</gene>
<dbReference type="AlphaFoldDB" id="A0AAP0IE45"/>
<protein>
    <submittedName>
        <fullName evidence="2">Uncharacterized protein</fullName>
    </submittedName>
</protein>
<sequence length="488" mass="55494">MGKVLCNSSPIAETFQSTPSPALPWRDPTAKTTTTPSFEAIKAVADLEERTSSWDTVTGLEDQQKRYLQRLQAKGVVWKHRDEDDEFRSMVFLLSHGGDVEADGNCLFTATEKAMGAEIDARELRRRTVKRFLEDYDRSEGLVKESIDSAIKHLYSPDLKAGWGIHVVQEVKLLAKKADREGFGRLDQRTRQSRVAKGFELIWWCFCDGREVAAESIYRERCIGVMDGSTWAKYMSISGSSDDEYDIITLLYTEEGLLSVDENRGGHAAAFGDDIAIESLATEFQREAYVVQAHGSDAMVDEDNCVFFLPHRPRSKICGPPFFLFMKGTGWCGAGADHYEPLIAHSAPLLSPEKAAVGAERSWRSRSLDWASEEGDQMCLRSRWRHWPVVMLMYPLYASVMAIESTSKVDDEQWLAYWILYSFLTLVEMALEPILTWVPIWYDIKLAMVAWLVLPQFRGAAFIYERFVREKIKHYAGKLSKVNQNKSK</sequence>
<proteinExistence type="predicted"/>
<evidence type="ECO:0000313" key="2">
    <source>
        <dbReference type="EMBL" id="KAK9113418.1"/>
    </source>
</evidence>
<dbReference type="PANTHER" id="PTHR36068">
    <property type="entry name" value="OS01G0102500 PROTEIN"/>
    <property type="match status" value="1"/>
</dbReference>
<dbReference type="EMBL" id="JBBNAF010000009">
    <property type="protein sequence ID" value="KAK9113418.1"/>
    <property type="molecule type" value="Genomic_DNA"/>
</dbReference>
<evidence type="ECO:0000313" key="3">
    <source>
        <dbReference type="Proteomes" id="UP001420932"/>
    </source>
</evidence>
<feature type="region of interest" description="Disordered" evidence="1">
    <location>
        <begin position="10"/>
        <end position="32"/>
    </location>
</feature>
<dbReference type="CDD" id="cd22744">
    <property type="entry name" value="OTU"/>
    <property type="match status" value="1"/>
</dbReference>
<name>A0AAP0IE45_9MAGN</name>
<keyword evidence="3" id="KW-1185">Reference proteome</keyword>
<dbReference type="Pfam" id="PF03134">
    <property type="entry name" value="TB2_DP1_HVA22"/>
    <property type="match status" value="1"/>
</dbReference>
<dbReference type="InterPro" id="IPR004345">
    <property type="entry name" value="TB2_DP1_HVA22"/>
</dbReference>
<reference evidence="2 3" key="1">
    <citation type="submission" date="2024-01" db="EMBL/GenBank/DDBJ databases">
        <title>Genome assemblies of Stephania.</title>
        <authorList>
            <person name="Yang L."/>
        </authorList>
    </citation>
    <scope>NUCLEOTIDE SEQUENCE [LARGE SCALE GENOMIC DNA]</scope>
    <source>
        <strain evidence="2">YNDBR</strain>
        <tissue evidence="2">Leaf</tissue>
    </source>
</reference>
<comment type="caution">
    <text evidence="2">The sequence shown here is derived from an EMBL/GenBank/DDBJ whole genome shotgun (WGS) entry which is preliminary data.</text>
</comment>
<feature type="compositionally biased region" description="Polar residues" evidence="1">
    <location>
        <begin position="10"/>
        <end position="20"/>
    </location>
</feature>
<accession>A0AAP0IE45</accession>
<dbReference type="PANTHER" id="PTHR36068:SF1">
    <property type="entry name" value="OS01G0102500 PROTEIN"/>
    <property type="match status" value="1"/>
</dbReference>